<feature type="signal peptide" evidence="2">
    <location>
        <begin position="1"/>
        <end position="27"/>
    </location>
</feature>
<dbReference type="EMBL" id="FRAH01000047">
    <property type="protein sequence ID" value="SHK81474.1"/>
    <property type="molecule type" value="Genomic_DNA"/>
</dbReference>
<dbReference type="InterPro" id="IPR013693">
    <property type="entry name" value="SpoIID/LytB_N"/>
</dbReference>
<gene>
    <name evidence="4" type="ORF">SAMN02745138_02386</name>
</gene>
<dbReference type="GO" id="GO:0030288">
    <property type="term" value="C:outer membrane-bounded periplasmic space"/>
    <property type="evidence" value="ECO:0007669"/>
    <property type="project" value="TreeGrafter"/>
</dbReference>
<proteinExistence type="predicted"/>
<keyword evidence="2" id="KW-0732">Signal</keyword>
<evidence type="ECO:0000313" key="5">
    <source>
        <dbReference type="Proteomes" id="UP000183975"/>
    </source>
</evidence>
<sequence>MIKWKQCMFGAVLAGAVCMNMPQAAFAYDVPEMIEVGLESVCKNATSASIGNSQLTVGTLQNDKFREDGTISSSGGFTAKMVRGEVIRISDSMSQKDAEDLAYSLRRTGFDAACGYLGNNEWTVYVQNSSRSEVESASKESAERISDFNGICLSGGGENLLIVSNGVDYGFGGTDETFTINGKQYRGCLRFAVNGTVMTAVNVVDLEEYLYGVVPAEMPASYGEEALKAQTLAARTYAMTKLSAHKSSGYELCDTINCQVYKGYSGENAKTNQAVDHTEGEIICYNGTPIEAVFSASTGGYTENSENVWNSVVPYLRAVPEVGEYGNNTWEKTLTLSQLDSLLSSKGENIGSAQDIVITKISTGGRVQEMKIVGTSGSVTLTKENIRTYFSGACGSLPSKMFTINGKGRDPSSGSRTVQRQATTSSSTGSLTSSAATNGFTAKTEGTLSAMNGKNMKLDGLSVSENTNSNQNTPVISTGDYQIYDVNISTVENGTFVFEGSGNGHGVGLSQNGAQGMAQQGYSYEEIIKHYYTGVTIER</sequence>
<dbReference type="Proteomes" id="UP000183975">
    <property type="component" value="Unassembled WGS sequence"/>
</dbReference>
<dbReference type="OrthoDB" id="9794671at2"/>
<feature type="compositionally biased region" description="Polar residues" evidence="1">
    <location>
        <begin position="412"/>
        <end position="421"/>
    </location>
</feature>
<evidence type="ECO:0000256" key="1">
    <source>
        <dbReference type="SAM" id="MobiDB-lite"/>
    </source>
</evidence>
<evidence type="ECO:0000256" key="2">
    <source>
        <dbReference type="SAM" id="SignalP"/>
    </source>
</evidence>
<dbReference type="NCBIfam" id="TIGR02669">
    <property type="entry name" value="SpoIID_LytB"/>
    <property type="match status" value="1"/>
</dbReference>
<organism evidence="4 5">
    <name type="scientific">Anaerotignum lactatifermentans DSM 14214</name>
    <dbReference type="NCBI Taxonomy" id="1121323"/>
    <lineage>
        <taxon>Bacteria</taxon>
        <taxon>Bacillati</taxon>
        <taxon>Bacillota</taxon>
        <taxon>Clostridia</taxon>
        <taxon>Lachnospirales</taxon>
        <taxon>Anaerotignaceae</taxon>
        <taxon>Anaerotignum</taxon>
    </lineage>
</organism>
<dbReference type="InterPro" id="IPR051922">
    <property type="entry name" value="Bact_Sporulation_Assoc"/>
</dbReference>
<feature type="domain" description="Sporulation stage II protein D amidase enhancer LytB N-terminal" evidence="3">
    <location>
        <begin position="197"/>
        <end position="285"/>
    </location>
</feature>
<evidence type="ECO:0000259" key="3">
    <source>
        <dbReference type="Pfam" id="PF08486"/>
    </source>
</evidence>
<dbReference type="Pfam" id="PF08486">
    <property type="entry name" value="SpoIID"/>
    <property type="match status" value="1"/>
</dbReference>
<dbReference type="PANTHER" id="PTHR30032">
    <property type="entry name" value="N-ACETYLMURAMOYL-L-ALANINE AMIDASE-RELATED"/>
    <property type="match status" value="1"/>
</dbReference>
<dbReference type="InterPro" id="IPR013486">
    <property type="entry name" value="SpoIID/LytB"/>
</dbReference>
<reference evidence="4 5" key="1">
    <citation type="submission" date="2016-11" db="EMBL/GenBank/DDBJ databases">
        <authorList>
            <person name="Jaros S."/>
            <person name="Januszkiewicz K."/>
            <person name="Wedrychowicz H."/>
        </authorList>
    </citation>
    <scope>NUCLEOTIDE SEQUENCE [LARGE SCALE GENOMIC DNA]</scope>
    <source>
        <strain evidence="4 5">DSM 14214</strain>
    </source>
</reference>
<feature type="region of interest" description="Disordered" evidence="1">
    <location>
        <begin position="403"/>
        <end position="438"/>
    </location>
</feature>
<feature type="chain" id="PRO_5012658112" evidence="2">
    <location>
        <begin position="28"/>
        <end position="539"/>
    </location>
</feature>
<dbReference type="PANTHER" id="PTHR30032:SF4">
    <property type="entry name" value="AMIDASE ENHANCER"/>
    <property type="match status" value="1"/>
</dbReference>
<name>A0A1M6VJC6_9FIRM</name>
<dbReference type="AlphaFoldDB" id="A0A1M6VJC6"/>
<keyword evidence="5" id="KW-1185">Reference proteome</keyword>
<protein>
    <submittedName>
        <fullName evidence="4">Stage II sporulation protein D</fullName>
    </submittedName>
</protein>
<dbReference type="GO" id="GO:0030435">
    <property type="term" value="P:sporulation resulting in formation of a cellular spore"/>
    <property type="evidence" value="ECO:0007669"/>
    <property type="project" value="InterPro"/>
</dbReference>
<dbReference type="RefSeq" id="WP_072852096.1">
    <property type="nucleotide sequence ID" value="NZ_FRAH01000047.1"/>
</dbReference>
<feature type="compositionally biased region" description="Low complexity" evidence="1">
    <location>
        <begin position="422"/>
        <end position="437"/>
    </location>
</feature>
<accession>A0A1M6VJC6</accession>
<evidence type="ECO:0000313" key="4">
    <source>
        <dbReference type="EMBL" id="SHK81474.1"/>
    </source>
</evidence>